<dbReference type="GO" id="GO:0005993">
    <property type="term" value="P:trehalose catabolic process"/>
    <property type="evidence" value="ECO:0007669"/>
    <property type="project" value="UniProtKB-ARBA"/>
</dbReference>
<dbReference type="InterPro" id="IPR008928">
    <property type="entry name" value="6-hairpin_glycosidase_sf"/>
</dbReference>
<comment type="pathway">
    <text evidence="11">Glycan degradation; trehalose degradation; D-glucose from alpha,alpha-trehalose: step 1/1.</text>
</comment>
<comment type="cofactor">
    <cofactor evidence="10">
        <name>phosphate</name>
        <dbReference type="ChEBI" id="CHEBI:43474"/>
    </cofactor>
</comment>
<evidence type="ECO:0000256" key="10">
    <source>
        <dbReference type="ARBA" id="ARBA00053030"/>
    </source>
</evidence>
<dbReference type="Pfam" id="PF00723">
    <property type="entry name" value="Glyco_hydro_15"/>
    <property type="match status" value="1"/>
</dbReference>
<dbReference type="InterPro" id="IPR012341">
    <property type="entry name" value="6hp_glycosidase-like_sf"/>
</dbReference>
<evidence type="ECO:0000256" key="7">
    <source>
        <dbReference type="ARBA" id="ARBA00023295"/>
    </source>
</evidence>
<comment type="caution">
    <text evidence="14">The sequence shown here is derived from an EMBL/GenBank/DDBJ whole genome shotgun (WGS) entry which is preliminary data.</text>
</comment>
<dbReference type="Gene3D" id="1.50.10.10">
    <property type="match status" value="1"/>
</dbReference>
<dbReference type="Pfam" id="PF19291">
    <property type="entry name" value="TREH_N"/>
    <property type="match status" value="1"/>
</dbReference>
<organism evidence="14 15">
    <name type="scientific">Nocardioides panaciterrulae</name>
    <dbReference type="NCBI Taxonomy" id="661492"/>
    <lineage>
        <taxon>Bacteria</taxon>
        <taxon>Bacillati</taxon>
        <taxon>Actinomycetota</taxon>
        <taxon>Actinomycetes</taxon>
        <taxon>Propionibacteriales</taxon>
        <taxon>Nocardioidaceae</taxon>
        <taxon>Nocardioides</taxon>
    </lineage>
</organism>
<proteinExistence type="inferred from homology"/>
<gene>
    <name evidence="14" type="ORF">BJZ21_002259</name>
</gene>
<evidence type="ECO:0000256" key="5">
    <source>
        <dbReference type="ARBA" id="ARBA00022801"/>
    </source>
</evidence>
<evidence type="ECO:0000259" key="12">
    <source>
        <dbReference type="Pfam" id="PF00723"/>
    </source>
</evidence>
<comment type="similarity">
    <text evidence="2">Belongs to the glycosyl hydrolase 15 family.</text>
</comment>
<dbReference type="PANTHER" id="PTHR31616:SF0">
    <property type="entry name" value="GLUCAN 1,4-ALPHA-GLUCOSIDASE"/>
    <property type="match status" value="1"/>
</dbReference>
<keyword evidence="6" id="KW-0119">Carbohydrate metabolism</keyword>
<feature type="domain" description="GH15-like" evidence="12">
    <location>
        <begin position="219"/>
        <end position="583"/>
    </location>
</feature>
<protein>
    <recommendedName>
        <fullName evidence="4">Trehalase</fullName>
        <ecNumber evidence="3">3.2.1.28</ecNumber>
    </recommendedName>
    <alternativeName>
        <fullName evidence="8">Alpha,alpha-trehalase</fullName>
    </alternativeName>
    <alternativeName>
        <fullName evidence="9">Alpha,alpha-trehalose glucohydrolase</fullName>
    </alternativeName>
</protein>
<dbReference type="InterPro" id="IPR045582">
    <property type="entry name" value="Trehalase-like_N"/>
</dbReference>
<reference evidence="14 15" key="1">
    <citation type="submission" date="2020-07" db="EMBL/GenBank/DDBJ databases">
        <title>Sequencing the genomes of 1000 actinobacteria strains.</title>
        <authorList>
            <person name="Klenk H.-P."/>
        </authorList>
    </citation>
    <scope>NUCLEOTIDE SEQUENCE [LARGE SCALE GENOMIC DNA]</scope>
    <source>
        <strain evidence="14 15">DSM 21350</strain>
    </source>
</reference>
<name>A0A7Y9E6L7_9ACTN</name>
<dbReference type="GO" id="GO:0004555">
    <property type="term" value="F:alpha,alpha-trehalase activity"/>
    <property type="evidence" value="ECO:0007669"/>
    <property type="project" value="UniProtKB-EC"/>
</dbReference>
<evidence type="ECO:0000256" key="11">
    <source>
        <dbReference type="ARBA" id="ARBA00060615"/>
    </source>
</evidence>
<dbReference type="EC" id="3.2.1.28" evidence="3"/>
<feature type="domain" description="Trehalase-like N-terminal" evidence="13">
    <location>
        <begin position="2"/>
        <end position="130"/>
    </location>
</feature>
<keyword evidence="7" id="KW-0326">Glycosidase</keyword>
<comment type="catalytic activity">
    <reaction evidence="1">
        <text>alpha,alpha-trehalose + H2O = alpha-D-glucose + beta-D-glucose</text>
        <dbReference type="Rhea" id="RHEA:32675"/>
        <dbReference type="ChEBI" id="CHEBI:15377"/>
        <dbReference type="ChEBI" id="CHEBI:15903"/>
        <dbReference type="ChEBI" id="CHEBI:16551"/>
        <dbReference type="ChEBI" id="CHEBI:17925"/>
        <dbReference type="EC" id="3.2.1.28"/>
    </reaction>
</comment>
<dbReference type="InterPro" id="IPR011613">
    <property type="entry name" value="GH15-like"/>
</dbReference>
<evidence type="ECO:0000313" key="14">
    <source>
        <dbReference type="EMBL" id="NYD42176.1"/>
    </source>
</evidence>
<dbReference type="AlphaFoldDB" id="A0A7Y9E6L7"/>
<keyword evidence="15" id="KW-1185">Reference proteome</keyword>
<sequence length="589" mass="65533">MALPIEDYALIGDLRTAALVGRNGSIDWLCLPRFDSPACLAGLVGSDENGHWQLHPEGDYETSRRYLGGSAVLETTFTTATGVVTLTDLMPRGDQRADVVRSVTGVRGTVRMHHRWVIRFDYGKVRPWVRRQTIGGEQVISAIAGPDQLLLRGPRLPRATDHRHEDTFDVTEGEELVFSTTWLPSHVEPHDLGDLRDRIRATVEADEAWAGRCPDDLPHADVVLRSLLTLRLLTHEVTGGIVAAPTTSLPEDFGGERNWDYRFCWLRDAALTLTSLVRAGYVDEATLWRSWLLRSVAGDPEDLQIMYAVDGARRLPERTLDHLTGYEQSRPVRIGNAAVDQHQSDVLGEVMVALEHARDAGADSDSNAWALQVALVENLAEKWQEPDNGLWEIRGKPQHFTHSRAMVWAAFDRAVRAVEKSGLEGPVERWRQIRDAVHEEILAHGFDHERGTFTQHYDTTEVDASLLVLPQIGFLPGDDPRILGTIKAIEEDLIRDGLVLRYRTQSGVDGLSGDEHPFLACSFWLVSAYALAGRRDQAHALFDRLVGLVNDVGLLSEEYDAANGRMVGNFPQAFSHLALVQAAFDLAGR</sequence>
<dbReference type="RefSeq" id="WP_179663845.1">
    <property type="nucleotide sequence ID" value="NZ_JACCBG010000001.1"/>
</dbReference>
<dbReference type="PANTHER" id="PTHR31616">
    <property type="entry name" value="TREHALASE"/>
    <property type="match status" value="1"/>
</dbReference>
<dbReference type="SUPFAM" id="SSF48208">
    <property type="entry name" value="Six-hairpin glycosidases"/>
    <property type="match status" value="1"/>
</dbReference>
<evidence type="ECO:0000256" key="6">
    <source>
        <dbReference type="ARBA" id="ARBA00023277"/>
    </source>
</evidence>
<evidence type="ECO:0000256" key="9">
    <source>
        <dbReference type="ARBA" id="ARBA00031637"/>
    </source>
</evidence>
<dbReference type="EMBL" id="JACCBG010000001">
    <property type="protein sequence ID" value="NYD42176.1"/>
    <property type="molecule type" value="Genomic_DNA"/>
</dbReference>
<keyword evidence="5" id="KW-0378">Hydrolase</keyword>
<accession>A0A7Y9E6L7</accession>
<evidence type="ECO:0000313" key="15">
    <source>
        <dbReference type="Proteomes" id="UP000535511"/>
    </source>
</evidence>
<evidence type="ECO:0000259" key="13">
    <source>
        <dbReference type="Pfam" id="PF19291"/>
    </source>
</evidence>
<dbReference type="FunFam" id="1.50.10.10:FF:000005">
    <property type="entry name" value="Glycosyl hydrolase, glucoamylase"/>
    <property type="match status" value="1"/>
</dbReference>
<evidence type="ECO:0000256" key="3">
    <source>
        <dbReference type="ARBA" id="ARBA00012757"/>
    </source>
</evidence>
<evidence type="ECO:0000256" key="2">
    <source>
        <dbReference type="ARBA" id="ARBA00006188"/>
    </source>
</evidence>
<evidence type="ECO:0000256" key="4">
    <source>
        <dbReference type="ARBA" id="ARBA00019905"/>
    </source>
</evidence>
<evidence type="ECO:0000256" key="8">
    <source>
        <dbReference type="ARBA" id="ARBA00030473"/>
    </source>
</evidence>
<evidence type="ECO:0000256" key="1">
    <source>
        <dbReference type="ARBA" id="ARBA00001576"/>
    </source>
</evidence>
<dbReference type="Proteomes" id="UP000535511">
    <property type="component" value="Unassembled WGS sequence"/>
</dbReference>